<name>A0ABV0X7M5_9TELE</name>
<dbReference type="Proteomes" id="UP001444071">
    <property type="component" value="Unassembled WGS sequence"/>
</dbReference>
<reference evidence="1 2" key="1">
    <citation type="submission" date="2021-06" db="EMBL/GenBank/DDBJ databases">
        <authorList>
            <person name="Palmer J.M."/>
        </authorList>
    </citation>
    <scope>NUCLEOTIDE SEQUENCE [LARGE SCALE GENOMIC DNA]</scope>
    <source>
        <strain evidence="1 2">XR_2019</strain>
        <tissue evidence="1">Muscle</tissue>
    </source>
</reference>
<proteinExistence type="predicted"/>
<dbReference type="EMBL" id="JAHRIM010090120">
    <property type="protein sequence ID" value="MEQ2276547.1"/>
    <property type="molecule type" value="Genomic_DNA"/>
</dbReference>
<evidence type="ECO:0000313" key="1">
    <source>
        <dbReference type="EMBL" id="MEQ2276547.1"/>
    </source>
</evidence>
<comment type="caution">
    <text evidence="1">The sequence shown here is derived from an EMBL/GenBank/DDBJ whole genome shotgun (WGS) entry which is preliminary data.</text>
</comment>
<evidence type="ECO:0000313" key="2">
    <source>
        <dbReference type="Proteomes" id="UP001444071"/>
    </source>
</evidence>
<sequence length="105" mass="11549">MFRVPVLLERKHSPMQSLPPTCFFPQDCSVFSSIYLLVNVDQVPCPHRVKASPQHDAAIPVCNKRNSYFRVICSVLQPNPALNSTTQGAGDSVGRVCTMCRGCSP</sequence>
<protein>
    <submittedName>
        <fullName evidence="1">Uncharacterized protein</fullName>
    </submittedName>
</protein>
<gene>
    <name evidence="1" type="ORF">XENORESO_013225</name>
</gene>
<organism evidence="1 2">
    <name type="scientific">Xenotaenia resolanae</name>
    <dbReference type="NCBI Taxonomy" id="208358"/>
    <lineage>
        <taxon>Eukaryota</taxon>
        <taxon>Metazoa</taxon>
        <taxon>Chordata</taxon>
        <taxon>Craniata</taxon>
        <taxon>Vertebrata</taxon>
        <taxon>Euteleostomi</taxon>
        <taxon>Actinopterygii</taxon>
        <taxon>Neopterygii</taxon>
        <taxon>Teleostei</taxon>
        <taxon>Neoteleostei</taxon>
        <taxon>Acanthomorphata</taxon>
        <taxon>Ovalentaria</taxon>
        <taxon>Atherinomorphae</taxon>
        <taxon>Cyprinodontiformes</taxon>
        <taxon>Goodeidae</taxon>
        <taxon>Xenotaenia</taxon>
    </lineage>
</organism>
<accession>A0ABV0X7M5</accession>
<keyword evidence="2" id="KW-1185">Reference proteome</keyword>